<dbReference type="PANTHER" id="PTHR30203">
    <property type="entry name" value="OUTER MEMBRANE CATION EFFLUX PROTEIN"/>
    <property type="match status" value="1"/>
</dbReference>
<proteinExistence type="inferred from homology"/>
<dbReference type="Gene3D" id="2.20.200.10">
    <property type="entry name" value="Outer membrane efflux proteins (OEP)"/>
    <property type="match status" value="1"/>
</dbReference>
<evidence type="ECO:0000313" key="3">
    <source>
        <dbReference type="EMBL" id="PKU24035.1"/>
    </source>
</evidence>
<keyword evidence="2" id="KW-0449">Lipoprotein</keyword>
<comment type="subcellular location">
    <subcellularLocation>
        <location evidence="2">Cell membrane</location>
        <topology evidence="2">Lipid-anchor</topology>
    </subcellularLocation>
</comment>
<dbReference type="PANTHER" id="PTHR30203:SF25">
    <property type="entry name" value="OUTER MEMBRANE PROTEIN-RELATED"/>
    <property type="match status" value="1"/>
</dbReference>
<dbReference type="GO" id="GO:0015562">
    <property type="term" value="F:efflux transmembrane transporter activity"/>
    <property type="evidence" value="ECO:0007669"/>
    <property type="project" value="InterPro"/>
</dbReference>
<comment type="caution">
    <text evidence="3">The sequence shown here is derived from an EMBL/GenBank/DDBJ whole genome shotgun (WGS) entry which is preliminary data.</text>
</comment>
<evidence type="ECO:0000256" key="2">
    <source>
        <dbReference type="RuleBase" id="RU362097"/>
    </source>
</evidence>
<keyword evidence="4" id="KW-1185">Reference proteome</keyword>
<keyword evidence="2" id="KW-0564">Palmitate</keyword>
<organism evidence="3 4">
    <name type="scientific">Telmatospirillum siberiense</name>
    <dbReference type="NCBI Taxonomy" id="382514"/>
    <lineage>
        <taxon>Bacteria</taxon>
        <taxon>Pseudomonadati</taxon>
        <taxon>Pseudomonadota</taxon>
        <taxon>Alphaproteobacteria</taxon>
        <taxon>Rhodospirillales</taxon>
        <taxon>Rhodospirillaceae</taxon>
        <taxon>Telmatospirillum</taxon>
    </lineage>
</organism>
<keyword evidence="2" id="KW-0812">Transmembrane</keyword>
<dbReference type="InterPro" id="IPR010131">
    <property type="entry name" value="MdtP/NodT-like"/>
</dbReference>
<evidence type="ECO:0000256" key="1">
    <source>
        <dbReference type="ARBA" id="ARBA00007613"/>
    </source>
</evidence>
<name>A0A2N3PUF9_9PROT</name>
<sequence>MSAFPDTYQPLRNHPPAATVVAGPIPLRPPPTVTVLAGLFLSLTISGCSVGPDYQPPRSDLAAFHSADAALSRATGLPAPRLDSWWSGFNDPELSRVVGRALDQNLDLAAALARVEQARAAAHGAGARLLPSFDLNTQAGKQRQSLESPIGSIARHLPGYDRDQSLYDAGVAASWEIDLFGGLGRAAEATTAEAEAAEAAHLGTRVSVAADAADAYLRIRGDQTRLAINTDQVATDAKLLDLVRLRFARGLGSDREVAQAEALLSAARASLQPLRIDLEGQLNRLDVLMGSQPGTHAAELSVPANIPAAPGMANAEATELLRRRPDIIAAERRLAASNARIGEAISGYYPKFSLSGLLGFESTDAGHLFRASTFQPQGLLGLRWRLFDFGRIDAEVAQAKGAEAEALARYRQTVLHAAEDVENAFTALVQLDAHAQELDSEVAALIRARDHSQTAYQGGLIPLTDVLDADRQLLSAQDELARTRADVARSAVSAFRALGGGWSSNILASSELPHAQNN</sequence>
<dbReference type="RefSeq" id="WP_101251066.1">
    <property type="nucleotide sequence ID" value="NZ_PIUM01000014.1"/>
</dbReference>
<dbReference type="GO" id="GO:0005886">
    <property type="term" value="C:plasma membrane"/>
    <property type="evidence" value="ECO:0007669"/>
    <property type="project" value="UniProtKB-SubCell"/>
</dbReference>
<evidence type="ECO:0000313" key="4">
    <source>
        <dbReference type="Proteomes" id="UP000233293"/>
    </source>
</evidence>
<reference evidence="4" key="1">
    <citation type="submission" date="2017-12" db="EMBL/GenBank/DDBJ databases">
        <title>Draft genome sequence of Telmatospirillum siberiense 26-4b1T, an acidotolerant peatland alphaproteobacterium potentially involved in sulfur cycling.</title>
        <authorList>
            <person name="Hausmann B."/>
            <person name="Pjevac P."/>
            <person name="Schreck K."/>
            <person name="Herbold C.W."/>
            <person name="Daims H."/>
            <person name="Wagner M."/>
            <person name="Pester M."/>
            <person name="Loy A."/>
        </authorList>
    </citation>
    <scope>NUCLEOTIDE SEQUENCE [LARGE SCALE GENOMIC DNA]</scope>
    <source>
        <strain evidence="4">26-4b1</strain>
    </source>
</reference>
<dbReference type="Pfam" id="PF02321">
    <property type="entry name" value="OEP"/>
    <property type="match status" value="2"/>
</dbReference>
<accession>A0A2N3PUF9</accession>
<dbReference type="AlphaFoldDB" id="A0A2N3PUF9"/>
<comment type="similarity">
    <text evidence="1 2">Belongs to the outer membrane factor (OMF) (TC 1.B.17) family.</text>
</comment>
<dbReference type="NCBIfam" id="TIGR01845">
    <property type="entry name" value="outer_NodT"/>
    <property type="match status" value="1"/>
</dbReference>
<gene>
    <name evidence="3" type="ORF">CWS72_13085</name>
</gene>
<protein>
    <submittedName>
        <fullName evidence="3">RND transporter</fullName>
    </submittedName>
</protein>
<dbReference type="EMBL" id="PIUM01000014">
    <property type="protein sequence ID" value="PKU24035.1"/>
    <property type="molecule type" value="Genomic_DNA"/>
</dbReference>
<keyword evidence="2" id="KW-1134">Transmembrane beta strand</keyword>
<dbReference type="SUPFAM" id="SSF56954">
    <property type="entry name" value="Outer membrane efflux proteins (OEP)"/>
    <property type="match status" value="1"/>
</dbReference>
<keyword evidence="2" id="KW-0472">Membrane</keyword>
<dbReference type="Gene3D" id="1.20.1600.10">
    <property type="entry name" value="Outer membrane efflux proteins (OEP)"/>
    <property type="match status" value="1"/>
</dbReference>
<dbReference type="OrthoDB" id="9783100at2"/>
<dbReference type="Proteomes" id="UP000233293">
    <property type="component" value="Unassembled WGS sequence"/>
</dbReference>
<dbReference type="InterPro" id="IPR003423">
    <property type="entry name" value="OMP_efflux"/>
</dbReference>